<dbReference type="Pfam" id="PF01370">
    <property type="entry name" value="Epimerase"/>
    <property type="match status" value="1"/>
</dbReference>
<evidence type="ECO:0000313" key="5">
    <source>
        <dbReference type="Proteomes" id="UP000577956"/>
    </source>
</evidence>
<reference evidence="4 5" key="1">
    <citation type="submission" date="2020-07" db="EMBL/GenBank/DDBJ databases">
        <title>Sequencing the genomes of 1000 actinobacteria strains.</title>
        <authorList>
            <person name="Klenk H.-P."/>
        </authorList>
    </citation>
    <scope>NUCLEOTIDE SEQUENCE [LARGE SCALE GENOMIC DNA]</scope>
    <source>
        <strain evidence="4 5">DSM 24482</strain>
    </source>
</reference>
<dbReference type="SUPFAM" id="SSF51735">
    <property type="entry name" value="NAD(P)-binding Rossmann-fold domains"/>
    <property type="match status" value="1"/>
</dbReference>
<evidence type="ECO:0000256" key="1">
    <source>
        <dbReference type="SAM" id="MobiDB-lite"/>
    </source>
</evidence>
<organism evidence="4 5">
    <name type="scientific">Cellulomonas oligotrophica</name>
    <dbReference type="NCBI Taxonomy" id="931536"/>
    <lineage>
        <taxon>Bacteria</taxon>
        <taxon>Bacillati</taxon>
        <taxon>Actinomycetota</taxon>
        <taxon>Actinomycetes</taxon>
        <taxon>Micrococcales</taxon>
        <taxon>Cellulomonadaceae</taxon>
        <taxon>Cellulomonas</taxon>
    </lineage>
</organism>
<dbReference type="InterPro" id="IPR001509">
    <property type="entry name" value="Epimerase_deHydtase"/>
</dbReference>
<dbReference type="GO" id="GO:0004029">
    <property type="term" value="F:aldehyde dehydrogenase (NAD+) activity"/>
    <property type="evidence" value="ECO:0007669"/>
    <property type="project" value="TreeGrafter"/>
</dbReference>
<feature type="domain" description="NAD-dependent epimerase/dehydratase" evidence="2">
    <location>
        <begin position="3"/>
        <end position="245"/>
    </location>
</feature>
<protein>
    <submittedName>
        <fullName evidence="3">NAD-dependent epimerase</fullName>
    </submittedName>
    <submittedName>
        <fullName evidence="4">Nucleoside-diphosphate-sugar epimerase</fullName>
    </submittedName>
</protein>
<dbReference type="AlphaFoldDB" id="A0A7Y9FDM8"/>
<dbReference type="EMBL" id="BONN01000006">
    <property type="protein sequence ID" value="GIG33289.1"/>
    <property type="molecule type" value="Genomic_DNA"/>
</dbReference>
<sequence length="346" mass="36407">MRVVVVGASGNVGTALLRRIAADTTITSVTGVARRVPARTPPPPYDVADWVACDVGAGDDDAPTVAALARAFAGADAVVHLAWAIQPSHDRATLRSTNVVGTRRVAQAAVRAGVPHLVVASSVGAYSPVADDDPRDEDLPTGGTRTSTYSVDKVSVEQLLDRVEADHPSLVVTRLRPALVFQRDAGHEIARYFLGPFVPTPLLAGKVPVLPWPTGLRLQVVHADDLAEAFREAVVRQVPGAFNVAAPQVLHGHDVAAVVSQGRVRDVPARAARLALSAAWRARAVPVGPGWFDMALGVPVLGTARAERSLGWRPARTGHETLAELVDGIAAGAGTASPPMRPRWRL</sequence>
<dbReference type="Gene3D" id="3.40.50.720">
    <property type="entry name" value="NAD(P)-binding Rossmann-like Domain"/>
    <property type="match status" value="1"/>
</dbReference>
<gene>
    <name evidence="4" type="ORF">BKA21_000823</name>
    <name evidence="3" type="ORF">Col01nite_24480</name>
</gene>
<evidence type="ECO:0000313" key="4">
    <source>
        <dbReference type="EMBL" id="NYD85274.1"/>
    </source>
</evidence>
<dbReference type="PANTHER" id="PTHR48079:SF6">
    <property type="entry name" value="NAD(P)-BINDING DOMAIN-CONTAINING PROTEIN-RELATED"/>
    <property type="match status" value="1"/>
</dbReference>
<dbReference type="GO" id="GO:0005737">
    <property type="term" value="C:cytoplasm"/>
    <property type="evidence" value="ECO:0007669"/>
    <property type="project" value="TreeGrafter"/>
</dbReference>
<dbReference type="PANTHER" id="PTHR48079">
    <property type="entry name" value="PROTEIN YEEZ"/>
    <property type="match status" value="1"/>
</dbReference>
<dbReference type="InterPro" id="IPR036291">
    <property type="entry name" value="NAD(P)-bd_dom_sf"/>
</dbReference>
<evidence type="ECO:0000313" key="3">
    <source>
        <dbReference type="EMBL" id="GIG33289.1"/>
    </source>
</evidence>
<feature type="region of interest" description="Disordered" evidence="1">
    <location>
        <begin position="128"/>
        <end position="147"/>
    </location>
</feature>
<dbReference type="Proteomes" id="UP000618382">
    <property type="component" value="Unassembled WGS sequence"/>
</dbReference>
<name>A0A7Y9FDM8_9CELL</name>
<dbReference type="EMBL" id="JACCBK010000001">
    <property type="protein sequence ID" value="NYD85274.1"/>
    <property type="molecule type" value="Genomic_DNA"/>
</dbReference>
<keyword evidence="6" id="KW-1185">Reference proteome</keyword>
<dbReference type="RefSeq" id="WP_140458507.1">
    <property type="nucleotide sequence ID" value="NZ_BAABFI010000005.1"/>
</dbReference>
<proteinExistence type="predicted"/>
<comment type="caution">
    <text evidence="4">The sequence shown here is derived from an EMBL/GenBank/DDBJ whole genome shotgun (WGS) entry which is preliminary data.</text>
</comment>
<dbReference type="InterPro" id="IPR051783">
    <property type="entry name" value="NAD(P)-dependent_oxidoreduct"/>
</dbReference>
<evidence type="ECO:0000313" key="6">
    <source>
        <dbReference type="Proteomes" id="UP000618382"/>
    </source>
</evidence>
<reference evidence="3 6" key="2">
    <citation type="submission" date="2021-01" db="EMBL/GenBank/DDBJ databases">
        <title>Whole genome shotgun sequence of Cellulomonas oligotrophica NBRC 109435.</title>
        <authorList>
            <person name="Komaki H."/>
            <person name="Tamura T."/>
        </authorList>
    </citation>
    <scope>NUCLEOTIDE SEQUENCE [LARGE SCALE GENOMIC DNA]</scope>
    <source>
        <strain evidence="3 6">NBRC 109435</strain>
    </source>
</reference>
<evidence type="ECO:0000259" key="2">
    <source>
        <dbReference type="Pfam" id="PF01370"/>
    </source>
</evidence>
<accession>A0A7Y9FDM8</accession>
<dbReference type="Proteomes" id="UP000577956">
    <property type="component" value="Unassembled WGS sequence"/>
</dbReference>